<organism evidence="2 3">
    <name type="scientific">Eleginops maclovinus</name>
    <name type="common">Patagonian blennie</name>
    <name type="synonym">Eleginus maclovinus</name>
    <dbReference type="NCBI Taxonomy" id="56733"/>
    <lineage>
        <taxon>Eukaryota</taxon>
        <taxon>Metazoa</taxon>
        <taxon>Chordata</taxon>
        <taxon>Craniata</taxon>
        <taxon>Vertebrata</taxon>
        <taxon>Euteleostomi</taxon>
        <taxon>Actinopterygii</taxon>
        <taxon>Neopterygii</taxon>
        <taxon>Teleostei</taxon>
        <taxon>Neoteleostei</taxon>
        <taxon>Acanthomorphata</taxon>
        <taxon>Eupercaria</taxon>
        <taxon>Perciformes</taxon>
        <taxon>Notothenioidei</taxon>
        <taxon>Eleginopidae</taxon>
        <taxon>Eleginops</taxon>
    </lineage>
</organism>
<keyword evidence="3" id="KW-1185">Reference proteome</keyword>
<dbReference type="AlphaFoldDB" id="A0AAN7X188"/>
<reference evidence="2 3" key="1">
    <citation type="journal article" date="2023" name="Genes (Basel)">
        <title>Chromosome-Level Genome Assembly and Circadian Gene Repertoire of the Patagonia Blennie Eleginops maclovinus-The Closest Ancestral Proxy of Antarctic Cryonotothenioids.</title>
        <authorList>
            <person name="Cheng C.C."/>
            <person name="Rivera-Colon A.G."/>
            <person name="Minhas B.F."/>
            <person name="Wilson L."/>
            <person name="Rayamajhi N."/>
            <person name="Vargas-Chacoff L."/>
            <person name="Catchen J.M."/>
        </authorList>
    </citation>
    <scope>NUCLEOTIDE SEQUENCE [LARGE SCALE GENOMIC DNA]</scope>
    <source>
        <strain evidence="2">JMC-PN-2008</strain>
    </source>
</reference>
<proteinExistence type="predicted"/>
<name>A0AAN7X188_ELEMC</name>
<sequence length="83" mass="9045">MTHVRAREGDFEALIKATSRGPWCLTGAGLSQGTAVISLSHNRGCNEEVGKRGCSPGESRAPRRAFAQSSHLTLRRQHDESKQ</sequence>
<gene>
    <name evidence="2" type="ORF">PBY51_007438</name>
</gene>
<evidence type="ECO:0000256" key="1">
    <source>
        <dbReference type="SAM" id="MobiDB-lite"/>
    </source>
</evidence>
<accession>A0AAN7X188</accession>
<evidence type="ECO:0000313" key="2">
    <source>
        <dbReference type="EMBL" id="KAK5855796.1"/>
    </source>
</evidence>
<evidence type="ECO:0000313" key="3">
    <source>
        <dbReference type="Proteomes" id="UP001346869"/>
    </source>
</evidence>
<reference evidence="2 3" key="2">
    <citation type="journal article" date="2023" name="Mol. Biol. Evol.">
        <title>Genomics of Secondarily Temperate Adaptation in the Only Non-Antarctic Icefish.</title>
        <authorList>
            <person name="Rivera-Colon A.G."/>
            <person name="Rayamajhi N."/>
            <person name="Minhas B.F."/>
            <person name="Madrigal G."/>
            <person name="Bilyk K.T."/>
            <person name="Yoon V."/>
            <person name="Hune M."/>
            <person name="Gregory S."/>
            <person name="Cheng C.H.C."/>
            <person name="Catchen J.M."/>
        </authorList>
    </citation>
    <scope>NUCLEOTIDE SEQUENCE [LARGE SCALE GENOMIC DNA]</scope>
    <source>
        <strain evidence="2">JMC-PN-2008</strain>
    </source>
</reference>
<dbReference type="Proteomes" id="UP001346869">
    <property type="component" value="Unassembled WGS sequence"/>
</dbReference>
<comment type="caution">
    <text evidence="2">The sequence shown here is derived from an EMBL/GenBank/DDBJ whole genome shotgun (WGS) entry which is preliminary data.</text>
</comment>
<feature type="region of interest" description="Disordered" evidence="1">
    <location>
        <begin position="47"/>
        <end position="83"/>
    </location>
</feature>
<dbReference type="EMBL" id="JAUZQC010000017">
    <property type="protein sequence ID" value="KAK5855796.1"/>
    <property type="molecule type" value="Genomic_DNA"/>
</dbReference>
<protein>
    <submittedName>
        <fullName evidence="2">Uncharacterized protein</fullName>
    </submittedName>
</protein>